<protein>
    <submittedName>
        <fullName evidence="3">Uncharacterized protein</fullName>
    </submittedName>
</protein>
<reference evidence="3" key="3">
    <citation type="submission" date="2025-08" db="UniProtKB">
        <authorList>
            <consortium name="RefSeq"/>
        </authorList>
    </citation>
    <scope>IDENTIFICATION</scope>
    <source>
        <strain evidence="3">CBS 342.82</strain>
    </source>
</reference>
<feature type="compositionally biased region" description="Pro residues" evidence="1">
    <location>
        <begin position="317"/>
        <end position="335"/>
    </location>
</feature>
<feature type="region of interest" description="Disordered" evidence="1">
    <location>
        <begin position="247"/>
        <end position="445"/>
    </location>
</feature>
<dbReference type="Proteomes" id="UP000504637">
    <property type="component" value="Unplaced"/>
</dbReference>
<proteinExistence type="predicted"/>
<feature type="region of interest" description="Disordered" evidence="1">
    <location>
        <begin position="1"/>
        <end position="131"/>
    </location>
</feature>
<reference evidence="3" key="1">
    <citation type="submission" date="2020-01" db="EMBL/GenBank/DDBJ databases">
        <authorList>
            <consortium name="DOE Joint Genome Institute"/>
            <person name="Haridas S."/>
            <person name="Albert R."/>
            <person name="Binder M."/>
            <person name="Bloem J."/>
            <person name="Labutti K."/>
            <person name="Salamov A."/>
            <person name="Andreopoulos B."/>
            <person name="Baker S.E."/>
            <person name="Barry K."/>
            <person name="Bills G."/>
            <person name="Bluhm B.H."/>
            <person name="Cannon C."/>
            <person name="Castanera R."/>
            <person name="Culley D.E."/>
            <person name="Daum C."/>
            <person name="Ezra D."/>
            <person name="Gonzalez J.B."/>
            <person name="Henrissat B."/>
            <person name="Kuo A."/>
            <person name="Liang C."/>
            <person name="Lipzen A."/>
            <person name="Lutzoni F."/>
            <person name="Magnuson J."/>
            <person name="Mondo S."/>
            <person name="Nolan M."/>
            <person name="Ohm R."/>
            <person name="Pangilinan J."/>
            <person name="Park H.-J."/>
            <person name="Ramirez L."/>
            <person name="Alfaro M."/>
            <person name="Sun H."/>
            <person name="Tritt A."/>
            <person name="Yoshinaga Y."/>
            <person name="Zwiers L.-H."/>
            <person name="Turgeon B.G."/>
            <person name="Goodwin S.B."/>
            <person name="Spatafora J.W."/>
            <person name="Crous P.W."/>
            <person name="Grigoriev I.V."/>
        </authorList>
    </citation>
    <scope>NUCLEOTIDE SEQUENCE</scope>
    <source>
        <strain evidence="3">CBS 342.82</strain>
    </source>
</reference>
<accession>A0A6J3MI61</accession>
<keyword evidence="2" id="KW-1185">Reference proteome</keyword>
<feature type="compositionally biased region" description="Basic and acidic residues" evidence="1">
    <location>
        <begin position="43"/>
        <end position="56"/>
    </location>
</feature>
<feature type="compositionally biased region" description="Low complexity" evidence="1">
    <location>
        <begin position="107"/>
        <end position="119"/>
    </location>
</feature>
<feature type="compositionally biased region" description="Low complexity" evidence="1">
    <location>
        <begin position="29"/>
        <end position="42"/>
    </location>
</feature>
<feature type="compositionally biased region" description="Basic and acidic residues" evidence="1">
    <location>
        <begin position="156"/>
        <end position="175"/>
    </location>
</feature>
<feature type="region of interest" description="Disordered" evidence="1">
    <location>
        <begin position="146"/>
        <end position="227"/>
    </location>
</feature>
<evidence type="ECO:0000313" key="3">
    <source>
        <dbReference type="RefSeq" id="XP_033464435.1"/>
    </source>
</evidence>
<feature type="compositionally biased region" description="Basic and acidic residues" evidence="1">
    <location>
        <begin position="186"/>
        <end position="197"/>
    </location>
</feature>
<feature type="compositionally biased region" description="Low complexity" evidence="1">
    <location>
        <begin position="1"/>
        <end position="19"/>
    </location>
</feature>
<dbReference type="RefSeq" id="XP_033464435.1">
    <property type="nucleotide sequence ID" value="XM_033602379.1"/>
</dbReference>
<evidence type="ECO:0000256" key="1">
    <source>
        <dbReference type="SAM" id="MobiDB-lite"/>
    </source>
</evidence>
<dbReference type="AlphaFoldDB" id="A0A6J3MI61"/>
<organism evidence="3">
    <name type="scientific">Dissoconium aciculare CBS 342.82</name>
    <dbReference type="NCBI Taxonomy" id="1314786"/>
    <lineage>
        <taxon>Eukaryota</taxon>
        <taxon>Fungi</taxon>
        <taxon>Dikarya</taxon>
        <taxon>Ascomycota</taxon>
        <taxon>Pezizomycotina</taxon>
        <taxon>Dothideomycetes</taxon>
        <taxon>Dothideomycetidae</taxon>
        <taxon>Mycosphaerellales</taxon>
        <taxon>Dissoconiaceae</taxon>
        <taxon>Dissoconium</taxon>
    </lineage>
</organism>
<evidence type="ECO:0000313" key="2">
    <source>
        <dbReference type="Proteomes" id="UP000504637"/>
    </source>
</evidence>
<dbReference type="OrthoDB" id="4463286at2759"/>
<feature type="compositionally biased region" description="Polar residues" evidence="1">
    <location>
        <begin position="66"/>
        <end position="84"/>
    </location>
</feature>
<gene>
    <name evidence="3" type="ORF">K489DRAFT_348710</name>
</gene>
<sequence length="465" mass="49609">MSTAVAPSHANPPAASAAAERQISPRQFASIAPSAPTSSAHSNSHEPSAKRARSNDSPEIAGERSLANSKSSPLSFRTGMSSATRVKKEPGSPAAPSSRPRPKRLDLSSSSSAAISRAPHTARPAPPLTSRELAGLAIQDVGIACLSPGFQTNDPSMREQLQRSLDVRDHQRQIIEARLQGAKPGSSHDSEGARTQDGHSLGGHAGARVSSNPRRKGPPPGLSINAPSAAQFANDRVIQSAPLHQTFTGLRPGEYPHTRHVQHGPSGLSHSSHVNNPQPPPQTNNRLPPISDVFPNDRLEASRGHMNGSPRGSHIAPPAPSPGFPPPQFQAPPPSTRGREFRSSEEAIQGMAGGREDMLPKRIHYGGVQPPTPPSPMPHAQYQRGAPSAHASYRPQSINGRRRGRDEYERDQGSSPPTGPAPSGPSSYHSRFGAHAAEPRHPHATVAKKEEFMRLMERAWDLFHS</sequence>
<name>A0A6J3MI61_9PEZI</name>
<dbReference type="GeneID" id="54360179"/>
<reference evidence="3" key="2">
    <citation type="submission" date="2020-04" db="EMBL/GenBank/DDBJ databases">
        <authorList>
            <consortium name="NCBI Genome Project"/>
        </authorList>
    </citation>
    <scope>NUCLEOTIDE SEQUENCE</scope>
    <source>
        <strain evidence="3">CBS 342.82</strain>
    </source>
</reference>